<dbReference type="InterPro" id="IPR000212">
    <property type="entry name" value="DNA_helicase_UvrD/REP"/>
</dbReference>
<reference evidence="8" key="1">
    <citation type="submission" date="2020-05" db="EMBL/GenBank/DDBJ databases">
        <title>Complete genome sequence of Bradyrhizobium diazoefficiens XF3 isolated from soybean nodule.</title>
        <authorList>
            <person name="Noda R."/>
            <person name="Kakizaki K."/>
            <person name="Minamisawa K."/>
        </authorList>
    </citation>
    <scope>NUCLEOTIDE SEQUENCE</scope>
    <source>
        <strain evidence="8">XF3</strain>
    </source>
</reference>
<organism evidence="8">
    <name type="scientific">Bradyrhizobium diazoefficiens</name>
    <dbReference type="NCBI Taxonomy" id="1355477"/>
    <lineage>
        <taxon>Bacteria</taxon>
        <taxon>Pseudomonadati</taxon>
        <taxon>Pseudomonadota</taxon>
        <taxon>Alphaproteobacteria</taxon>
        <taxon>Hyphomicrobiales</taxon>
        <taxon>Nitrobacteraceae</taxon>
        <taxon>Bradyrhizobium</taxon>
    </lineage>
</organism>
<evidence type="ECO:0000256" key="4">
    <source>
        <dbReference type="ARBA" id="ARBA00022840"/>
    </source>
</evidence>
<protein>
    <recommendedName>
        <fullName evidence="5">DNA 3'-5' helicase II</fullName>
    </recommendedName>
</protein>
<keyword evidence="1 6" id="KW-0547">Nucleotide-binding</keyword>
<evidence type="ECO:0000256" key="2">
    <source>
        <dbReference type="ARBA" id="ARBA00022801"/>
    </source>
</evidence>
<dbReference type="PANTHER" id="PTHR11070:SF2">
    <property type="entry name" value="ATP-DEPENDENT DNA HELICASE SRS2"/>
    <property type="match status" value="1"/>
</dbReference>
<dbReference type="GO" id="GO:0003677">
    <property type="term" value="F:DNA binding"/>
    <property type="evidence" value="ECO:0007669"/>
    <property type="project" value="InterPro"/>
</dbReference>
<name>A0A809Y7L3_9BRAD</name>
<dbReference type="GO" id="GO:0016787">
    <property type="term" value="F:hydrolase activity"/>
    <property type="evidence" value="ECO:0007669"/>
    <property type="project" value="UniProtKB-UniRule"/>
</dbReference>
<dbReference type="Pfam" id="PF00580">
    <property type="entry name" value="UvrD-helicase"/>
    <property type="match status" value="1"/>
</dbReference>
<accession>A0A809Y7L3</accession>
<evidence type="ECO:0000256" key="6">
    <source>
        <dbReference type="PROSITE-ProRule" id="PRU00560"/>
    </source>
</evidence>
<dbReference type="InterPro" id="IPR027417">
    <property type="entry name" value="P-loop_NTPase"/>
</dbReference>
<dbReference type="GO" id="GO:0000725">
    <property type="term" value="P:recombinational repair"/>
    <property type="evidence" value="ECO:0007669"/>
    <property type="project" value="TreeGrafter"/>
</dbReference>
<dbReference type="SUPFAM" id="SSF52540">
    <property type="entry name" value="P-loop containing nucleoside triphosphate hydrolases"/>
    <property type="match status" value="1"/>
</dbReference>
<evidence type="ECO:0000313" key="8">
    <source>
        <dbReference type="EMBL" id="BCE35729.1"/>
    </source>
</evidence>
<sequence>MRDGDYRSQRGLNKGWQDDVRRIVDIARLNGIFAEDLTRSAERSIASLTALLPAAAAEETSEGLDLKLREAVLACAAILTPARRTLLKGGTIKTDLPRIDAVVPALARGEPLPWIEWARLSKLGATKTDAPLFADIVSAASAHFRHPRLRRDLTEFIAGQFRCAAACMGDFAAFKKARGLVDFVDQEMLALDILRAPDNRERLAELIGAVFVDEFQDSSPIQIAIFSALAQIAPRNVWVGDPKQSIYGFRDADPALTRSAAQAITADTGGRVRYLRRSWRTRPSIAEFVNAAFLPNFLRLGMTTEEIAFDDCARRTIRRTGRVRHMGRRRFQPGRTCCRDSWERCGPACRIPHLAGGSEGGRYSAGTWKRYRNPLQG</sequence>
<dbReference type="PROSITE" id="PS51198">
    <property type="entry name" value="UVRD_HELICASE_ATP_BIND"/>
    <property type="match status" value="1"/>
</dbReference>
<keyword evidence="2 6" id="KW-0378">Hydrolase</keyword>
<proteinExistence type="predicted"/>
<keyword evidence="4 6" id="KW-0067">ATP-binding</keyword>
<comment type="caution">
    <text evidence="6">Lacks conserved residue(s) required for the propagation of feature annotation.</text>
</comment>
<dbReference type="PANTHER" id="PTHR11070">
    <property type="entry name" value="UVRD / RECB / PCRA DNA HELICASE FAMILY MEMBER"/>
    <property type="match status" value="1"/>
</dbReference>
<dbReference type="GO" id="GO:0043138">
    <property type="term" value="F:3'-5' DNA helicase activity"/>
    <property type="evidence" value="ECO:0007669"/>
    <property type="project" value="TreeGrafter"/>
</dbReference>
<dbReference type="Gene3D" id="3.40.50.300">
    <property type="entry name" value="P-loop containing nucleotide triphosphate hydrolases"/>
    <property type="match status" value="1"/>
</dbReference>
<evidence type="ECO:0000256" key="1">
    <source>
        <dbReference type="ARBA" id="ARBA00022741"/>
    </source>
</evidence>
<feature type="domain" description="UvrD-like helicase ATP-binding" evidence="7">
    <location>
        <begin position="1"/>
        <end position="282"/>
    </location>
</feature>
<evidence type="ECO:0000256" key="5">
    <source>
        <dbReference type="ARBA" id="ARBA00034923"/>
    </source>
</evidence>
<dbReference type="InterPro" id="IPR014016">
    <property type="entry name" value="UvrD-like_ATP-bd"/>
</dbReference>
<gene>
    <name evidence="8" type="ORF">XF3B_07600</name>
</gene>
<keyword evidence="3 6" id="KW-0347">Helicase</keyword>
<dbReference type="AlphaFoldDB" id="A0A809Y7L3"/>
<evidence type="ECO:0000259" key="7">
    <source>
        <dbReference type="PROSITE" id="PS51198"/>
    </source>
</evidence>
<dbReference type="GO" id="GO:0005524">
    <property type="term" value="F:ATP binding"/>
    <property type="evidence" value="ECO:0007669"/>
    <property type="project" value="UniProtKB-UniRule"/>
</dbReference>
<evidence type="ECO:0000256" key="3">
    <source>
        <dbReference type="ARBA" id="ARBA00022806"/>
    </source>
</evidence>
<dbReference type="EMBL" id="AP023093">
    <property type="protein sequence ID" value="BCE35729.1"/>
    <property type="molecule type" value="Genomic_DNA"/>
</dbReference>